<evidence type="ECO:0000313" key="2">
    <source>
        <dbReference type="EMBL" id="CAK0871173.1"/>
    </source>
</evidence>
<dbReference type="EMBL" id="CAUYUJ010017042">
    <property type="protein sequence ID" value="CAK0871173.1"/>
    <property type="molecule type" value="Genomic_DNA"/>
</dbReference>
<sequence>EAEVTQVLWELYDHLYETYAIYAGRSQWPLVRHVDVYAFFDEAKLLQANLPIAASMALAAGEVRPKGRASDSEEGPALNEEGLVREITARTPLQLASGHGTILLQDVKLILMQTRAKGGTGQQDGACAGQLSASRQRRTEIAHQQAIEGAPITRPQFIEMLARTAIATRSDNPPVAVALRSFVDCVLARHVFRAPLARFPRGLQCQPGEVRDKLLAGRKTLLEAWERYGGSEVSFQRFAQLLRINDQHFTAKHVASVYALARQPDPARHPAASVRGAGVQRVLRGRGQDGPDLAGSAARHAEAGALARGRHGAAQGGAVRPAVGASGAAEGDCCTHRGLPRQGCHAARLRCSPVPSFRGDACS</sequence>
<feature type="region of interest" description="Disordered" evidence="1">
    <location>
        <begin position="286"/>
        <end position="309"/>
    </location>
</feature>
<keyword evidence="3" id="KW-1185">Reference proteome</keyword>
<feature type="compositionally biased region" description="Low complexity" evidence="1">
    <location>
        <begin position="294"/>
        <end position="309"/>
    </location>
</feature>
<organism evidence="2 3">
    <name type="scientific">Prorocentrum cordatum</name>
    <dbReference type="NCBI Taxonomy" id="2364126"/>
    <lineage>
        <taxon>Eukaryota</taxon>
        <taxon>Sar</taxon>
        <taxon>Alveolata</taxon>
        <taxon>Dinophyceae</taxon>
        <taxon>Prorocentrales</taxon>
        <taxon>Prorocentraceae</taxon>
        <taxon>Prorocentrum</taxon>
    </lineage>
</organism>
<accession>A0ABN9VDH9</accession>
<dbReference type="Proteomes" id="UP001189429">
    <property type="component" value="Unassembled WGS sequence"/>
</dbReference>
<proteinExistence type="predicted"/>
<evidence type="ECO:0000313" key="3">
    <source>
        <dbReference type="Proteomes" id="UP001189429"/>
    </source>
</evidence>
<evidence type="ECO:0000256" key="1">
    <source>
        <dbReference type="SAM" id="MobiDB-lite"/>
    </source>
</evidence>
<comment type="caution">
    <text evidence="2">The sequence shown here is derived from an EMBL/GenBank/DDBJ whole genome shotgun (WGS) entry which is preliminary data.</text>
</comment>
<protein>
    <submittedName>
        <fullName evidence="2">Uncharacterized protein</fullName>
    </submittedName>
</protein>
<reference evidence="2" key="1">
    <citation type="submission" date="2023-10" db="EMBL/GenBank/DDBJ databases">
        <authorList>
            <person name="Chen Y."/>
            <person name="Shah S."/>
            <person name="Dougan E. K."/>
            <person name="Thang M."/>
            <person name="Chan C."/>
        </authorList>
    </citation>
    <scope>NUCLEOTIDE SEQUENCE [LARGE SCALE GENOMIC DNA]</scope>
</reference>
<gene>
    <name evidence="2" type="ORF">PCOR1329_LOCUS57082</name>
</gene>
<feature type="non-terminal residue" evidence="2">
    <location>
        <position position="1"/>
    </location>
</feature>
<name>A0ABN9VDH9_9DINO</name>